<dbReference type="Pfam" id="PF00004">
    <property type="entry name" value="AAA"/>
    <property type="match status" value="1"/>
</dbReference>
<dbReference type="Gene3D" id="3.40.50.300">
    <property type="entry name" value="P-loop containing nucleotide triphosphate hydrolases"/>
    <property type="match status" value="2"/>
</dbReference>
<dbReference type="Pfam" id="PF17867">
    <property type="entry name" value="AAA_lid_7"/>
    <property type="match status" value="1"/>
</dbReference>
<dbReference type="SUPFAM" id="SSF52540">
    <property type="entry name" value="P-loop containing nucleoside triphosphate hydrolases"/>
    <property type="match status" value="1"/>
</dbReference>
<evidence type="ECO:0000313" key="7">
    <source>
        <dbReference type="Proteomes" id="UP000507470"/>
    </source>
</evidence>
<evidence type="ECO:0000256" key="1">
    <source>
        <dbReference type="ARBA" id="ARBA00022741"/>
    </source>
</evidence>
<feature type="compositionally biased region" description="Basic and acidic residues" evidence="3">
    <location>
        <begin position="1486"/>
        <end position="1499"/>
    </location>
</feature>
<dbReference type="PANTHER" id="PTHR48103">
    <property type="entry name" value="MIDASIN-RELATED"/>
    <property type="match status" value="1"/>
</dbReference>
<keyword evidence="1" id="KW-0547">Nucleotide-binding</keyword>
<protein>
    <submittedName>
        <fullName evidence="6">MDN1</fullName>
    </submittedName>
</protein>
<dbReference type="InterPro" id="IPR027417">
    <property type="entry name" value="P-loop_NTPase"/>
</dbReference>
<feature type="compositionally biased region" description="Acidic residues" evidence="3">
    <location>
        <begin position="1528"/>
        <end position="1543"/>
    </location>
</feature>
<reference evidence="6 7" key="1">
    <citation type="submission" date="2020-06" db="EMBL/GenBank/DDBJ databases">
        <authorList>
            <person name="Li R."/>
            <person name="Bekaert M."/>
        </authorList>
    </citation>
    <scope>NUCLEOTIDE SEQUENCE [LARGE SCALE GENOMIC DNA]</scope>
    <source>
        <strain evidence="7">wild</strain>
    </source>
</reference>
<evidence type="ECO:0000313" key="6">
    <source>
        <dbReference type="EMBL" id="CAC5372527.1"/>
    </source>
</evidence>
<dbReference type="OrthoDB" id="422220at2759"/>
<name>A0A6J8ARL1_MYTCO</name>
<dbReference type="Proteomes" id="UP000507470">
    <property type="component" value="Unassembled WGS sequence"/>
</dbReference>
<dbReference type="GO" id="GO:0000055">
    <property type="term" value="P:ribosomal large subunit export from nucleus"/>
    <property type="evidence" value="ECO:0007669"/>
    <property type="project" value="TreeGrafter"/>
</dbReference>
<evidence type="ECO:0000256" key="3">
    <source>
        <dbReference type="SAM" id="MobiDB-lite"/>
    </source>
</evidence>
<keyword evidence="2" id="KW-0067">ATP-binding</keyword>
<dbReference type="GO" id="GO:0000027">
    <property type="term" value="P:ribosomal large subunit assembly"/>
    <property type="evidence" value="ECO:0007669"/>
    <property type="project" value="TreeGrafter"/>
</dbReference>
<organism evidence="6 7">
    <name type="scientific">Mytilus coruscus</name>
    <name type="common">Sea mussel</name>
    <dbReference type="NCBI Taxonomy" id="42192"/>
    <lineage>
        <taxon>Eukaryota</taxon>
        <taxon>Metazoa</taxon>
        <taxon>Spiralia</taxon>
        <taxon>Lophotrochozoa</taxon>
        <taxon>Mollusca</taxon>
        <taxon>Bivalvia</taxon>
        <taxon>Autobranchia</taxon>
        <taxon>Pteriomorphia</taxon>
        <taxon>Mytilida</taxon>
        <taxon>Mytiloidea</taxon>
        <taxon>Mytilidae</taxon>
        <taxon>Mytilinae</taxon>
        <taxon>Mytilus</taxon>
    </lineage>
</organism>
<evidence type="ECO:0000259" key="5">
    <source>
        <dbReference type="Pfam" id="PF17867"/>
    </source>
</evidence>
<evidence type="ECO:0000259" key="4">
    <source>
        <dbReference type="Pfam" id="PF00004"/>
    </source>
</evidence>
<feature type="region of interest" description="Disordered" evidence="3">
    <location>
        <begin position="1526"/>
        <end position="1617"/>
    </location>
</feature>
<feature type="region of interest" description="Disordered" evidence="3">
    <location>
        <begin position="1486"/>
        <end position="1512"/>
    </location>
</feature>
<proteinExistence type="predicted"/>
<feature type="compositionally biased region" description="Acidic residues" evidence="3">
    <location>
        <begin position="1591"/>
        <end position="1604"/>
    </location>
</feature>
<dbReference type="InterPro" id="IPR040848">
    <property type="entry name" value="AAA_lid_7"/>
</dbReference>
<dbReference type="GO" id="GO:0016887">
    <property type="term" value="F:ATP hydrolysis activity"/>
    <property type="evidence" value="ECO:0007669"/>
    <property type="project" value="InterPro"/>
</dbReference>
<sequence length="1661" mass="189421">MSALKQIQVLFDKDQFLSAQQKQDLMNNLTDLFVKPKFTEDVCKICRCVILDIVARAAESVKRDNHENFYIALSKGITVCPDLRSYTADYLQRNSKGLPLTETKQYSSKSVVEIAKATWRFVKEIGDNLKNCIQVDNILSFLSQYKDNLEASWYGSMSRDNNTDDSGTQLAGLSSRIQEVLAFFTETDFHHSIVMVAGIMLPKSVVVEDLVITTKYADLKPVVDRLLDIYFMLSAGKHDTEGNQEESIGKFLSHDGRLISTRANNDVLQMFNLLLNTGTLVKALRNGDWVLLDEINLAAAETLECLSGLLESQAGVLVEAMRKGHWIILDELNLAPTDVLEALNRTRRRGSGVFAGKQGFMTLRDLFRWAERYKCKTAGKSKFYDWEQHMSDHGYMVLAGRVRKPEEELVVCEVIQKHFKRKVDPDRLFTLSPNTSSTTADLLKSVINESSSDFQHVVWTYGMRRLAVLIGQCILFKEPVLLIGETGCTVSIRDILSWVNFINVTSTTLHDEEDDDTLKYNKLEAPLAFIHGACLVFLDGLGSGQNQDAHMDNYALQAPTTCVNAQRILRGLQLPRPLLLEGSPGIGKTSLVAAIAKAAGRHLVRINLSEQTVYSDPARHIEELGSDIHMLLTRIEEFLLCKGDLHQVIGLHKSWKTYTDASKHVEKMSSMEELQQMKKQVDCLMKVLTDCSGVVKKYKDLNRYPSVLDRLNALLEHNGELTINERGVIDGQIPSIKPHPNFRKCEFDATFERTLAELKYAFFILMNGMPLSYWKLYIKWLDSFVQKFRTDIKSIGDELLRKTLLTSVKELSDNVSSTVTLMDKGGFTKSLKDYVKSLTEKYPENKDVLCSKILEIRQILCKSGIKSDSVSRHLNEYIREESPMDVGQSEQSILQTSHYLPNESVSLWPLYESVIATVGRSLIHHMSDITPSYMSTFTDYCLHFTCISLVQIKMWQQAIETPGPGFLFTPTLSYLSSYYLSNSNISQDGKKTCENRLQPLQVPLGNFSSEIEKLSLMSKQLWCNCSLLAETQYDPSLRSSGLDLVNSDSFIRKELTPQLIFTLSKLLDQFVQTWQQQEERRRQREEEEACLYRYKSQIHGDERMEEEKEEAEFRQNFPSFEQDWESNAAKHVSMMTELSEITAVIIEWRKLELSCWSKCLDTVCRKHSSKASRWWFHLYQLIQSYLMPGQGFVKIARWTDMNYWALKQTTEKTQMNRTLHKHVKAFQVNVLATHSSQTCQVIPGDMIEEVHELQAKEVNQVSSIIRKDKLASVLMSSSQVSSIIWKAKLASVLMSPSQELGLGNMDRCRGFTEHLMSLVVQQYKDLSSIGQHYKSIRNSIRTLAEAAQSLESIVPEMQEIINLFKSPSHNSLCEFTSSLSYLSERINKFVAEFKSWTCREEKKMTHYKSESGIINEEVKKFASNTEELVSSILMVIQNIRKNHESEKAVTDADNDENPAMKFEDGLFVKQVIEKVKEDVTHVLNTKLDEARKPGEKPEETGDQPDIPSEDNAIEMSDDMEGKLHDMEPQQEGEEDEDGEEQEEIDKQMGEVDDQGEDKLDEQMWGSDDEEPEEQENQEQSDGLEKENPEDGKDENDERQEEEGKDEPGFSAQEEAAAEAWNQYEVLTSNLSQELCEQLRLILEPSQATKLKVSLKNDGFFK</sequence>
<dbReference type="EMBL" id="CACVKT020001854">
    <property type="protein sequence ID" value="CAC5372527.1"/>
    <property type="molecule type" value="Genomic_DNA"/>
</dbReference>
<feature type="domain" description="Midasin AAA lid" evidence="5">
    <location>
        <begin position="342"/>
        <end position="421"/>
    </location>
</feature>
<dbReference type="InterPro" id="IPR003959">
    <property type="entry name" value="ATPase_AAA_core"/>
</dbReference>
<keyword evidence="7" id="KW-1185">Reference proteome</keyword>
<gene>
    <name evidence="6" type="ORF">MCOR_10588</name>
</gene>
<dbReference type="GO" id="GO:0005524">
    <property type="term" value="F:ATP binding"/>
    <property type="evidence" value="ECO:0007669"/>
    <property type="project" value="UniProtKB-KW"/>
</dbReference>
<dbReference type="PANTHER" id="PTHR48103:SF2">
    <property type="entry name" value="MIDASIN"/>
    <property type="match status" value="1"/>
</dbReference>
<feature type="domain" description="ATPase AAA-type core" evidence="4">
    <location>
        <begin position="578"/>
        <end position="624"/>
    </location>
</feature>
<feature type="compositionally biased region" description="Acidic residues" evidence="3">
    <location>
        <begin position="1566"/>
        <end position="1578"/>
    </location>
</feature>
<accession>A0A6J8ARL1</accession>
<dbReference type="GO" id="GO:0005634">
    <property type="term" value="C:nucleus"/>
    <property type="evidence" value="ECO:0007669"/>
    <property type="project" value="TreeGrafter"/>
</dbReference>
<dbReference type="GO" id="GO:0030687">
    <property type="term" value="C:preribosome, large subunit precursor"/>
    <property type="evidence" value="ECO:0007669"/>
    <property type="project" value="TreeGrafter"/>
</dbReference>
<evidence type="ECO:0000256" key="2">
    <source>
        <dbReference type="ARBA" id="ARBA00022840"/>
    </source>
</evidence>